<reference evidence="2 3" key="1">
    <citation type="journal article" date="2015" name="PLoS Pathog.">
        <title>Leptomonas seymouri: Adaptations to the Dixenous Life Cycle Analyzed by Genome Sequencing, Transcriptome Profiling and Co-infection with Leishmania donovani.</title>
        <authorList>
            <person name="Kraeva N."/>
            <person name="Butenko A."/>
            <person name="Hlavacova J."/>
            <person name="Kostygov A."/>
            <person name="Myskova J."/>
            <person name="Grybchuk D."/>
            <person name="Lestinova T."/>
            <person name="Votypka J."/>
            <person name="Volf P."/>
            <person name="Opperdoes F."/>
            <person name="Flegontov P."/>
            <person name="Lukes J."/>
            <person name="Yurchenko V."/>
        </authorList>
    </citation>
    <scope>NUCLEOTIDE SEQUENCE [LARGE SCALE GENOMIC DNA]</scope>
    <source>
        <strain evidence="2 3">ATCC 30220</strain>
    </source>
</reference>
<accession>A0A0N1IMB4</accession>
<dbReference type="OrthoDB" id="278250at2759"/>
<dbReference type="EMBL" id="LJSK01000024">
    <property type="protein sequence ID" value="KPI89413.1"/>
    <property type="molecule type" value="Genomic_DNA"/>
</dbReference>
<feature type="region of interest" description="Disordered" evidence="1">
    <location>
        <begin position="843"/>
        <end position="871"/>
    </location>
</feature>
<sequence>MRRWWQERASLCGAAELAAHLRKVSGAVKRAEIRHGENEVERLPTVSGSGSTSATSMARKSAIASRAYRVDTHLMHSYWGAAARSTCASACTSMAAALHLQHRRCASNAKPTSATKIEATSEGEFQQQFFDYPLVQRLAAVTTARFQLATLQQQAAPKEGALPYMPMFDFVRRVPPLVRDHIFRSQQDAVRWVEASPLLELVDQDGNRISSKSTPSFMASSKKSEGNESSPSYNPLLHVRVVVAPEWVQRVAEAEVSVPQHTTSLSAAELSRGNSRAMPRGLKGEAAKVEVQKALVRALRLLEDQAMRKVAASLAQKKDRLSHEVAADRDDGDCTVAQMSSSAFRYVPLVDVLNQIHIEAANASDCAPDFMPSSSQEVLQALSMETLEQVVDTCGLQVTVGRRHHCDEYPAMTAKCVWVVRSSKLPNRPRAPVFVALRHAEDAVPPRFCFAHPRVTTAVQSNNYGGWGTAGIAPTKADVYEILKYIPVNWGNMGCLSIPADVKKRHVRCASLQQWLRRQPYYFELRNLCGTMEVRRSIVLHPEAHGLTKVEACELLQLQLATGEANSLVYLGSDGTPADYGHTLLERTAIKFLLRVCPTYFAPISLIVQRYTKKNLSEATMAAIARKRPQDFEELTTRFSDVVLLRRRGGADSSRWRDAFVADLEKYPEDVRGIMVLCNRMCPSWDRPEFIYVRLSEDEQQAIGGYEGMLRVLQRHPTIFRVGKHFVCRADPSDPLTLQEVEPAHDDVTARSVLRDENPYHSAIDVALVFHYVAPDKESCTAAYLADCASPAIRCVLPTRIVTIVQQFPKLFACTETSPGVFAIRKLKQRLLRPSARISGVTMDNSGTCSSSGGDSTAEMSAATSPETAAADDDDVVQMLEEEIAEEEHLTKEEVIRAVRMLVPDSGVEASQLLLWASMNVQRAANEYFGGVLRLAEALPQHFRVVTTEQTKVIYKA</sequence>
<evidence type="ECO:0000313" key="2">
    <source>
        <dbReference type="EMBL" id="KPI89413.1"/>
    </source>
</evidence>
<proteinExistence type="predicted"/>
<evidence type="ECO:0000313" key="3">
    <source>
        <dbReference type="Proteomes" id="UP000038009"/>
    </source>
</evidence>
<gene>
    <name evidence="2" type="ORF">ABL78_1449</name>
</gene>
<protein>
    <submittedName>
        <fullName evidence="2">Uncharacterized protein</fullName>
    </submittedName>
</protein>
<comment type="caution">
    <text evidence="2">The sequence shown here is derived from an EMBL/GenBank/DDBJ whole genome shotgun (WGS) entry which is preliminary data.</text>
</comment>
<dbReference type="OMA" id="CPTYFAP"/>
<organism evidence="2 3">
    <name type="scientific">Leptomonas seymouri</name>
    <dbReference type="NCBI Taxonomy" id="5684"/>
    <lineage>
        <taxon>Eukaryota</taxon>
        <taxon>Discoba</taxon>
        <taxon>Euglenozoa</taxon>
        <taxon>Kinetoplastea</taxon>
        <taxon>Metakinetoplastina</taxon>
        <taxon>Trypanosomatida</taxon>
        <taxon>Trypanosomatidae</taxon>
        <taxon>Leishmaniinae</taxon>
        <taxon>Leptomonas</taxon>
    </lineage>
</organism>
<feature type="compositionally biased region" description="Low complexity" evidence="1">
    <location>
        <begin position="846"/>
        <end position="857"/>
    </location>
</feature>
<keyword evidence="3" id="KW-1185">Reference proteome</keyword>
<feature type="compositionally biased region" description="Polar residues" evidence="1">
    <location>
        <begin position="858"/>
        <end position="867"/>
    </location>
</feature>
<dbReference type="Proteomes" id="UP000038009">
    <property type="component" value="Unassembled WGS sequence"/>
</dbReference>
<feature type="region of interest" description="Disordered" evidence="1">
    <location>
        <begin position="210"/>
        <end position="231"/>
    </location>
</feature>
<evidence type="ECO:0000256" key="1">
    <source>
        <dbReference type="SAM" id="MobiDB-lite"/>
    </source>
</evidence>
<dbReference type="VEuPathDB" id="TriTrypDB:Lsey_0024_0060"/>
<name>A0A0N1IMB4_LEPSE</name>
<dbReference type="AlphaFoldDB" id="A0A0N1IMB4"/>